<dbReference type="RefSeq" id="WP_272435043.1">
    <property type="nucleotide sequence ID" value="NZ_JAMQKB010000001.1"/>
</dbReference>
<keyword evidence="4" id="KW-0564">Palmitate</keyword>
<sequence>MKKKLLVLLTLIISLGAILAGCGSSQSSDSGDATEGTDKQEEVTLKVGLNGSGVPIWEFVKEKAAKEGINLELVEFSDYVRPNVALADGDIDLNAFQTVSYFDSFIKERDLDLAPISTTLIAPMGIYSEKIEDISDFPENGSIALPQEATNMGRALGLLEQAGLITLTDEFNGNGDLSLIEENPKNIKFTPIVAAQTPRVLPDVTASIINNGVAVEAGFTPVEDAIFIEDNTATPYINIIAVRADETDKEVFKRLVEIYQTDEVAQHIKDVFDNSLIPIFVPLEDIGW</sequence>
<evidence type="ECO:0000256" key="8">
    <source>
        <dbReference type="SAM" id="SignalP"/>
    </source>
</evidence>
<evidence type="ECO:0000256" key="4">
    <source>
        <dbReference type="ARBA" id="ARBA00023139"/>
    </source>
</evidence>
<dbReference type="Pfam" id="PF03180">
    <property type="entry name" value="Lipoprotein_9"/>
    <property type="match status" value="1"/>
</dbReference>
<feature type="signal peptide" evidence="8">
    <location>
        <begin position="1"/>
        <end position="20"/>
    </location>
</feature>
<keyword evidence="3" id="KW-0472">Membrane</keyword>
<evidence type="ECO:0000256" key="5">
    <source>
        <dbReference type="ARBA" id="ARBA00023288"/>
    </source>
</evidence>
<evidence type="ECO:0000256" key="6">
    <source>
        <dbReference type="PIRNR" id="PIRNR002854"/>
    </source>
</evidence>
<dbReference type="PANTHER" id="PTHR30429">
    <property type="entry name" value="D-METHIONINE-BINDING LIPOPROTEIN METQ"/>
    <property type="match status" value="1"/>
</dbReference>
<dbReference type="Gene3D" id="3.40.190.10">
    <property type="entry name" value="Periplasmic binding protein-like II"/>
    <property type="match status" value="2"/>
</dbReference>
<evidence type="ECO:0000256" key="1">
    <source>
        <dbReference type="ARBA" id="ARBA00004635"/>
    </source>
</evidence>
<comment type="caution">
    <text evidence="9">The sequence shown here is derived from an EMBL/GenBank/DDBJ whole genome shotgun (WGS) entry which is preliminary data.</text>
</comment>
<name>A0A9X3WQG6_9BACI</name>
<dbReference type="GO" id="GO:0016020">
    <property type="term" value="C:membrane"/>
    <property type="evidence" value="ECO:0007669"/>
    <property type="project" value="UniProtKB-SubCell"/>
</dbReference>
<evidence type="ECO:0000313" key="10">
    <source>
        <dbReference type="Proteomes" id="UP001145050"/>
    </source>
</evidence>
<dbReference type="PROSITE" id="PS51257">
    <property type="entry name" value="PROKAR_LIPOPROTEIN"/>
    <property type="match status" value="1"/>
</dbReference>
<keyword evidence="2 8" id="KW-0732">Signal</keyword>
<dbReference type="SUPFAM" id="SSF53850">
    <property type="entry name" value="Periplasmic binding protein-like II"/>
    <property type="match status" value="1"/>
</dbReference>
<reference evidence="9" key="1">
    <citation type="submission" date="2022-06" db="EMBL/GenBank/DDBJ databases">
        <title>Aquibacillus sp. a new bacterium isolated from soil saline samples.</title>
        <authorList>
            <person name="Galisteo C."/>
            <person name="De La Haba R."/>
            <person name="Sanchez-Porro C."/>
            <person name="Ventosa A."/>
        </authorList>
    </citation>
    <scope>NUCLEOTIDE SEQUENCE</scope>
    <source>
        <strain evidence="9">3ASR75-11</strain>
    </source>
</reference>
<dbReference type="PANTHER" id="PTHR30429:SF3">
    <property type="entry name" value="LIPOPROTEIN"/>
    <property type="match status" value="1"/>
</dbReference>
<dbReference type="InterPro" id="IPR004872">
    <property type="entry name" value="Lipoprotein_NlpA"/>
</dbReference>
<evidence type="ECO:0000256" key="3">
    <source>
        <dbReference type="ARBA" id="ARBA00023136"/>
    </source>
</evidence>
<dbReference type="Proteomes" id="UP001145050">
    <property type="component" value="Unassembled WGS sequence"/>
</dbReference>
<proteinExistence type="inferred from homology"/>
<comment type="subcellular location">
    <subcellularLocation>
        <location evidence="1">Membrane</location>
        <topology evidence="1">Lipid-anchor</topology>
    </subcellularLocation>
</comment>
<comment type="similarity">
    <text evidence="6">Belongs to the nlpA lipoprotein family.</text>
</comment>
<dbReference type="AlphaFoldDB" id="A0A9X3WQG6"/>
<evidence type="ECO:0000256" key="7">
    <source>
        <dbReference type="PIRSR" id="PIRSR002854-1"/>
    </source>
</evidence>
<keyword evidence="5 6" id="KW-0449">Lipoprotein</keyword>
<organism evidence="9 10">
    <name type="scientific">Terrihalobacillus insolitus</name>
    <dbReference type="NCBI Taxonomy" id="2950438"/>
    <lineage>
        <taxon>Bacteria</taxon>
        <taxon>Bacillati</taxon>
        <taxon>Bacillota</taxon>
        <taxon>Bacilli</taxon>
        <taxon>Bacillales</taxon>
        <taxon>Bacillaceae</taxon>
        <taxon>Terrihalobacillus</taxon>
    </lineage>
</organism>
<protein>
    <recommendedName>
        <fullName evidence="6">Lipoprotein</fullName>
    </recommendedName>
</protein>
<feature type="lipid moiety-binding region" description="S-diacylglycerol cysteine" evidence="7">
    <location>
        <position position="22"/>
    </location>
</feature>
<accession>A0A9X3WQG6</accession>
<feature type="chain" id="PRO_5040984432" description="Lipoprotein" evidence="8">
    <location>
        <begin position="21"/>
        <end position="288"/>
    </location>
</feature>
<gene>
    <name evidence="9" type="ORF">NC797_02415</name>
</gene>
<dbReference type="EMBL" id="JAMQKB010000001">
    <property type="protein sequence ID" value="MDC3423360.1"/>
    <property type="molecule type" value="Genomic_DNA"/>
</dbReference>
<keyword evidence="10" id="KW-1185">Reference proteome</keyword>
<dbReference type="PIRSF" id="PIRSF002854">
    <property type="entry name" value="MetQ"/>
    <property type="match status" value="1"/>
</dbReference>
<evidence type="ECO:0000313" key="9">
    <source>
        <dbReference type="EMBL" id="MDC3423360.1"/>
    </source>
</evidence>
<evidence type="ECO:0000256" key="2">
    <source>
        <dbReference type="ARBA" id="ARBA00022729"/>
    </source>
</evidence>